<proteinExistence type="predicted"/>
<name>A0ABT1EJC0_9FIRM</name>
<dbReference type="PANTHER" id="PTHR30363">
    <property type="entry name" value="HTH-TYPE TRANSCRIPTIONAL REGULATOR SRLR-RELATED"/>
    <property type="match status" value="1"/>
</dbReference>
<gene>
    <name evidence="5" type="ORF">NK118_03925</name>
</gene>
<dbReference type="InterPro" id="IPR014036">
    <property type="entry name" value="DeoR-like_C"/>
</dbReference>
<dbReference type="RefSeq" id="WP_262068306.1">
    <property type="nucleotide sequence ID" value="NZ_JAMXOC010000003.1"/>
</dbReference>
<sequence length="258" mass="29146">MRIERIDLIEEYILRSKNVTLDELCKEFNVSMNTIRRDINTLVKRGTVEKVYGGVTALDHTPHFETITPFTKRHAQLQEEKRQICQVAASFVEDGDVLYIDTGTTSLNLVNFIKDKTCTIITNSLQVALAAVPYPSLNVFSLPGKLRRDTLSFNGSEAESYLSRYNINKAFMCCTGLSIQNGATNATNEEYIVKKAVVESSQTRFLLADHTKFDKFTLMTFAKLSDLDQIISDAEPTAEYLEAFEHNNIQFHLANPSL</sequence>
<dbReference type="GO" id="GO:0003677">
    <property type="term" value="F:DNA binding"/>
    <property type="evidence" value="ECO:0007669"/>
    <property type="project" value="UniProtKB-KW"/>
</dbReference>
<dbReference type="SUPFAM" id="SSF46785">
    <property type="entry name" value="Winged helix' DNA-binding domain"/>
    <property type="match status" value="1"/>
</dbReference>
<evidence type="ECO:0000256" key="1">
    <source>
        <dbReference type="ARBA" id="ARBA00023015"/>
    </source>
</evidence>
<accession>A0ABT1EJC0</accession>
<dbReference type="Pfam" id="PF08220">
    <property type="entry name" value="HTH_DeoR"/>
    <property type="match status" value="1"/>
</dbReference>
<evidence type="ECO:0000259" key="4">
    <source>
        <dbReference type="PROSITE" id="PS51000"/>
    </source>
</evidence>
<keyword evidence="3" id="KW-0804">Transcription</keyword>
<comment type="caution">
    <text evidence="5">The sequence shown here is derived from an EMBL/GenBank/DDBJ whole genome shotgun (WGS) entry which is preliminary data.</text>
</comment>
<dbReference type="InterPro" id="IPR037171">
    <property type="entry name" value="NagB/RpiA_transferase-like"/>
</dbReference>
<dbReference type="Pfam" id="PF00455">
    <property type="entry name" value="DeoRC"/>
    <property type="match status" value="1"/>
</dbReference>
<dbReference type="Proteomes" id="UP001523565">
    <property type="component" value="Unassembled WGS sequence"/>
</dbReference>
<dbReference type="Gene3D" id="3.40.50.1360">
    <property type="match status" value="1"/>
</dbReference>
<dbReference type="InterPro" id="IPR018356">
    <property type="entry name" value="Tscrpt_reg_HTH_DeoR_CS"/>
</dbReference>
<dbReference type="SMART" id="SM00420">
    <property type="entry name" value="HTH_DEOR"/>
    <property type="match status" value="1"/>
</dbReference>
<dbReference type="Gene3D" id="1.10.10.10">
    <property type="entry name" value="Winged helix-like DNA-binding domain superfamily/Winged helix DNA-binding domain"/>
    <property type="match status" value="1"/>
</dbReference>
<dbReference type="PROSITE" id="PS00894">
    <property type="entry name" value="HTH_DEOR_1"/>
    <property type="match status" value="1"/>
</dbReference>
<evidence type="ECO:0000313" key="5">
    <source>
        <dbReference type="EMBL" id="MCP1109397.1"/>
    </source>
</evidence>
<evidence type="ECO:0000256" key="2">
    <source>
        <dbReference type="ARBA" id="ARBA00023125"/>
    </source>
</evidence>
<dbReference type="PROSITE" id="PS51000">
    <property type="entry name" value="HTH_DEOR_2"/>
    <property type="match status" value="1"/>
</dbReference>
<dbReference type="InterPro" id="IPR036388">
    <property type="entry name" value="WH-like_DNA-bd_sf"/>
</dbReference>
<keyword evidence="6" id="KW-1185">Reference proteome</keyword>
<dbReference type="SUPFAM" id="SSF100950">
    <property type="entry name" value="NagB/RpiA/CoA transferase-like"/>
    <property type="match status" value="1"/>
</dbReference>
<dbReference type="InterPro" id="IPR001034">
    <property type="entry name" value="DeoR_HTH"/>
</dbReference>
<dbReference type="SMART" id="SM01134">
    <property type="entry name" value="DeoRC"/>
    <property type="match status" value="1"/>
</dbReference>
<dbReference type="PRINTS" id="PR00037">
    <property type="entry name" value="HTHLACR"/>
</dbReference>
<protein>
    <submittedName>
        <fullName evidence="5">DeoR/GlpR family DNA-binding transcription regulator</fullName>
    </submittedName>
</protein>
<evidence type="ECO:0000313" key="6">
    <source>
        <dbReference type="Proteomes" id="UP001523565"/>
    </source>
</evidence>
<dbReference type="PANTHER" id="PTHR30363:SF60">
    <property type="entry name" value="HTH-TYPE TRANSCRIPTIONAL REGULATOR IOLR"/>
    <property type="match status" value="1"/>
</dbReference>
<dbReference type="EMBL" id="JAMZFV010000003">
    <property type="protein sequence ID" value="MCP1109397.1"/>
    <property type="molecule type" value="Genomic_DNA"/>
</dbReference>
<evidence type="ECO:0000256" key="3">
    <source>
        <dbReference type="ARBA" id="ARBA00023163"/>
    </source>
</evidence>
<reference evidence="5 6" key="1">
    <citation type="journal article" date="2022" name="Genome Biol. Evol.">
        <title>Host diet, physiology and behaviors set the stage for Lachnospiraceae cladogenesis.</title>
        <authorList>
            <person name="Vera-Ponce De Leon A."/>
            <person name="Schneider M."/>
            <person name="Jahnes B.C."/>
            <person name="Sadowski V."/>
            <person name="Camuy-Velez L.A."/>
            <person name="Duan J."/>
            <person name="Sabree Z.L."/>
        </authorList>
    </citation>
    <scope>NUCLEOTIDE SEQUENCE [LARGE SCALE GENOMIC DNA]</scope>
    <source>
        <strain evidence="5 6">PAL227</strain>
    </source>
</reference>
<organism evidence="5 6">
    <name type="scientific">Ohessyouella blattaphilus</name>
    <dbReference type="NCBI Taxonomy" id="2949333"/>
    <lineage>
        <taxon>Bacteria</taxon>
        <taxon>Bacillati</taxon>
        <taxon>Bacillota</taxon>
        <taxon>Clostridia</taxon>
        <taxon>Lachnospirales</taxon>
        <taxon>Lachnospiraceae</taxon>
        <taxon>Ohessyouella</taxon>
    </lineage>
</organism>
<keyword evidence="2 5" id="KW-0238">DNA-binding</keyword>
<dbReference type="InterPro" id="IPR050313">
    <property type="entry name" value="Carb_Metab_HTH_regulators"/>
</dbReference>
<feature type="domain" description="HTH deoR-type" evidence="4">
    <location>
        <begin position="2"/>
        <end position="57"/>
    </location>
</feature>
<keyword evidence="1" id="KW-0805">Transcription regulation</keyword>
<dbReference type="InterPro" id="IPR036390">
    <property type="entry name" value="WH_DNA-bd_sf"/>
</dbReference>